<keyword evidence="1" id="KW-0560">Oxidoreductase</keyword>
<organism evidence="1 2">
    <name type="scientific">Adonisia turfae CCMR0081</name>
    <dbReference type="NCBI Taxonomy" id="2292702"/>
    <lineage>
        <taxon>Bacteria</taxon>
        <taxon>Bacillati</taxon>
        <taxon>Cyanobacteriota</taxon>
        <taxon>Adonisia</taxon>
        <taxon>Adonisia turfae</taxon>
    </lineage>
</organism>
<proteinExistence type="predicted"/>
<evidence type="ECO:0000313" key="2">
    <source>
        <dbReference type="Proteomes" id="UP000481033"/>
    </source>
</evidence>
<dbReference type="Pfam" id="PF05721">
    <property type="entry name" value="PhyH"/>
    <property type="match status" value="1"/>
</dbReference>
<dbReference type="PANTHER" id="PTHR20883">
    <property type="entry name" value="PHYTANOYL-COA DIOXYGENASE DOMAIN CONTAINING 1"/>
    <property type="match status" value="1"/>
</dbReference>
<protein>
    <submittedName>
        <fullName evidence="1">Phytanoyl-CoA dioxygenase family protein</fullName>
    </submittedName>
</protein>
<dbReference type="Proteomes" id="UP000481033">
    <property type="component" value="Unassembled WGS sequence"/>
</dbReference>
<accession>A0A6M0RS99</accession>
<evidence type="ECO:0000313" key="1">
    <source>
        <dbReference type="EMBL" id="NEZ59056.1"/>
    </source>
</evidence>
<keyword evidence="2" id="KW-1185">Reference proteome</keyword>
<dbReference type="PANTHER" id="PTHR20883:SF48">
    <property type="entry name" value="ECTOINE DIOXYGENASE"/>
    <property type="match status" value="1"/>
</dbReference>
<dbReference type="EMBL" id="QXHD01000004">
    <property type="protein sequence ID" value="NEZ59056.1"/>
    <property type="molecule type" value="Genomic_DNA"/>
</dbReference>
<sequence>MQSATLNPDALGQLLSPLEITPTQIKQFHQQGYFILDNLLTAKQIATIVERFDSLFNTQFETGASPDEWYGRPGVSQPNATQQMTGLWRCDRTLASFTLSAKIAQLNASLMGWTSARYGLDTCWIKPPNAPEVYFHRNNTYTTAIAPPATVTCWIALSDVAMETGSLEIVPGSHFWNCTDKIRVLHAPREDYREPLWQAAKQAGVESPQIVPIVLPPGSALFLHGNLWRGSGQNRSGSKTRRSLAISSLAGHARFQLPGMGDGYIFERYRQQGSLDLDESHYPILWSQDGYRTPFLADYCPDALVESDKQA</sequence>
<dbReference type="GO" id="GO:0005506">
    <property type="term" value="F:iron ion binding"/>
    <property type="evidence" value="ECO:0007669"/>
    <property type="project" value="UniProtKB-ARBA"/>
</dbReference>
<dbReference type="AlphaFoldDB" id="A0A6M0RS99"/>
<dbReference type="GO" id="GO:0016706">
    <property type="term" value="F:2-oxoglutarate-dependent dioxygenase activity"/>
    <property type="evidence" value="ECO:0007669"/>
    <property type="project" value="UniProtKB-ARBA"/>
</dbReference>
<name>A0A6M0RS99_9CYAN</name>
<dbReference type="SUPFAM" id="SSF51197">
    <property type="entry name" value="Clavaminate synthase-like"/>
    <property type="match status" value="1"/>
</dbReference>
<dbReference type="RefSeq" id="WP_163701998.1">
    <property type="nucleotide sequence ID" value="NZ_QXHD01000004.1"/>
</dbReference>
<dbReference type="Gene3D" id="2.60.120.620">
    <property type="entry name" value="q2cbj1_9rhob like domain"/>
    <property type="match status" value="1"/>
</dbReference>
<dbReference type="InterPro" id="IPR008775">
    <property type="entry name" value="Phytyl_CoA_dOase-like"/>
</dbReference>
<keyword evidence="1" id="KW-0223">Dioxygenase</keyword>
<reference evidence="1 2" key="1">
    <citation type="journal article" date="2020" name="Microb. Ecol.">
        <title>Ecogenomics of the Marine Benthic Filamentous Cyanobacterium Adonisia.</title>
        <authorList>
            <person name="Walter J.M."/>
            <person name="Coutinho F.H."/>
            <person name="Leomil L."/>
            <person name="Hargreaves P.I."/>
            <person name="Campeao M.E."/>
            <person name="Vieira V.V."/>
            <person name="Silva B.S."/>
            <person name="Fistarol G.O."/>
            <person name="Salomon P.S."/>
            <person name="Sawabe T."/>
            <person name="Mino S."/>
            <person name="Hosokawa M."/>
            <person name="Miyashita H."/>
            <person name="Maruyama F."/>
            <person name="van Verk M.C."/>
            <person name="Dutilh B.E."/>
            <person name="Thompson C.C."/>
            <person name="Thompson F.L."/>
        </authorList>
    </citation>
    <scope>NUCLEOTIDE SEQUENCE [LARGE SCALE GENOMIC DNA]</scope>
    <source>
        <strain evidence="1 2">CCMR0081</strain>
    </source>
</reference>
<comment type="caution">
    <text evidence="1">The sequence shown here is derived from an EMBL/GenBank/DDBJ whole genome shotgun (WGS) entry which is preliminary data.</text>
</comment>
<gene>
    <name evidence="1" type="ORF">DXZ20_26115</name>
</gene>